<dbReference type="AlphaFoldDB" id="A0A1Z5KAU2"/>
<dbReference type="PROSITE" id="PS50071">
    <property type="entry name" value="HOMEOBOX_2"/>
    <property type="match status" value="1"/>
</dbReference>
<reference evidence="7 8" key="1">
    <citation type="journal article" date="2015" name="Plant Cell">
        <title>Oil accumulation by the oleaginous diatom Fistulifera solaris as revealed by the genome and transcriptome.</title>
        <authorList>
            <person name="Tanaka T."/>
            <person name="Maeda Y."/>
            <person name="Veluchamy A."/>
            <person name="Tanaka M."/>
            <person name="Abida H."/>
            <person name="Marechal E."/>
            <person name="Bowler C."/>
            <person name="Muto M."/>
            <person name="Sunaga Y."/>
            <person name="Tanaka M."/>
            <person name="Yoshino T."/>
            <person name="Taniguchi T."/>
            <person name="Fukuda Y."/>
            <person name="Nemoto M."/>
            <person name="Matsumoto M."/>
            <person name="Wong P.S."/>
            <person name="Aburatani S."/>
            <person name="Fujibuchi W."/>
        </authorList>
    </citation>
    <scope>NUCLEOTIDE SEQUENCE [LARGE SCALE GENOMIC DNA]</scope>
    <source>
        <strain evidence="7 8">JPCC DA0580</strain>
    </source>
</reference>
<dbReference type="InterPro" id="IPR008422">
    <property type="entry name" value="KN_HD"/>
</dbReference>
<dbReference type="Gene3D" id="1.10.10.60">
    <property type="entry name" value="Homeodomain-like"/>
    <property type="match status" value="1"/>
</dbReference>
<evidence type="ECO:0000256" key="3">
    <source>
        <dbReference type="ARBA" id="ARBA00023242"/>
    </source>
</evidence>
<evidence type="ECO:0000313" key="8">
    <source>
        <dbReference type="Proteomes" id="UP000198406"/>
    </source>
</evidence>
<evidence type="ECO:0000313" key="7">
    <source>
        <dbReference type="EMBL" id="GAX23275.1"/>
    </source>
</evidence>
<dbReference type="GO" id="GO:0005634">
    <property type="term" value="C:nucleus"/>
    <property type="evidence" value="ECO:0007669"/>
    <property type="project" value="UniProtKB-SubCell"/>
</dbReference>
<dbReference type="EMBL" id="BDSP01000199">
    <property type="protein sequence ID" value="GAX23275.1"/>
    <property type="molecule type" value="Genomic_DNA"/>
</dbReference>
<comment type="subcellular location">
    <subcellularLocation>
        <location evidence="4">Nucleus</location>
    </subcellularLocation>
</comment>
<name>A0A1Z5KAU2_FISSO</name>
<comment type="caution">
    <text evidence="7">The sequence shown here is derived from an EMBL/GenBank/DDBJ whole genome shotgun (WGS) entry which is preliminary data.</text>
</comment>
<gene>
    <name evidence="7" type="ORF">FisN_21Hh040</name>
</gene>
<dbReference type="Proteomes" id="UP000198406">
    <property type="component" value="Unassembled WGS sequence"/>
</dbReference>
<dbReference type="PANTHER" id="PTHR11850">
    <property type="entry name" value="HOMEOBOX PROTEIN TRANSCRIPTION FACTORS"/>
    <property type="match status" value="1"/>
</dbReference>
<dbReference type="GO" id="GO:0003677">
    <property type="term" value="F:DNA binding"/>
    <property type="evidence" value="ECO:0007669"/>
    <property type="project" value="UniProtKB-UniRule"/>
</dbReference>
<feature type="region of interest" description="Disordered" evidence="5">
    <location>
        <begin position="107"/>
        <end position="130"/>
    </location>
</feature>
<feature type="region of interest" description="Disordered" evidence="5">
    <location>
        <begin position="183"/>
        <end position="205"/>
    </location>
</feature>
<evidence type="ECO:0000259" key="6">
    <source>
        <dbReference type="PROSITE" id="PS50071"/>
    </source>
</evidence>
<feature type="region of interest" description="Disordered" evidence="5">
    <location>
        <begin position="1"/>
        <end position="39"/>
    </location>
</feature>
<evidence type="ECO:0000256" key="2">
    <source>
        <dbReference type="ARBA" id="ARBA00023155"/>
    </source>
</evidence>
<dbReference type="InterPro" id="IPR001356">
    <property type="entry name" value="HD"/>
</dbReference>
<feature type="compositionally biased region" description="Low complexity" evidence="5">
    <location>
        <begin position="1"/>
        <end position="26"/>
    </location>
</feature>
<dbReference type="InterPro" id="IPR050224">
    <property type="entry name" value="TALE_homeobox"/>
</dbReference>
<dbReference type="GO" id="GO:0006355">
    <property type="term" value="P:regulation of DNA-templated transcription"/>
    <property type="evidence" value="ECO:0007669"/>
    <property type="project" value="InterPro"/>
</dbReference>
<dbReference type="OrthoDB" id="10056939at2759"/>
<dbReference type="InterPro" id="IPR009057">
    <property type="entry name" value="Homeodomain-like_sf"/>
</dbReference>
<protein>
    <submittedName>
        <fullName evidence="7">Homeobox protein Meis1</fullName>
    </submittedName>
</protein>
<evidence type="ECO:0000256" key="5">
    <source>
        <dbReference type="SAM" id="MobiDB-lite"/>
    </source>
</evidence>
<dbReference type="Pfam" id="PF05920">
    <property type="entry name" value="Homeobox_KN"/>
    <property type="match status" value="1"/>
</dbReference>
<dbReference type="InParanoid" id="A0A1Z5KAU2"/>
<evidence type="ECO:0000256" key="1">
    <source>
        <dbReference type="ARBA" id="ARBA00023125"/>
    </source>
</evidence>
<keyword evidence="3 4" id="KW-0539">Nucleus</keyword>
<dbReference type="CDD" id="cd00086">
    <property type="entry name" value="homeodomain"/>
    <property type="match status" value="1"/>
</dbReference>
<keyword evidence="8" id="KW-1185">Reference proteome</keyword>
<accession>A0A1Z5KAU2</accession>
<sequence>MSVSIAMKDSSKMMDSSSSSSLGKSLAKSKSRKSSSLPPETVEYLKQWIMSPEHVAHPYPTEQEKAQIMEDTGIEMKQLTNWFVNNRKRYWKPRVEAKIRKPSSLKNIPLPLKSSTREHSDASFNNDSHNNNISLVDMVTQMHEQEVGRLQTPRRISSAGLPDRNSSLVSPWSVISMQSVTSEDNSITSSDSEADLSASGAEGDEVITKRERITVHILKPSSGDAPTMEDITTRSDICEERILRSFSNCELIFTGSADESSGSHSEIELRKEMEITRVKAQCLQLYLNEVASRKRKVVDSIENTAELTVPRPKFRRFSVELWKDACRSAEHVYDNELPSLEEAVTLFGYAVVKP</sequence>
<feature type="DNA-binding region" description="Homeobox" evidence="4">
    <location>
        <begin position="30"/>
        <end position="94"/>
    </location>
</feature>
<dbReference type="SUPFAM" id="SSF46689">
    <property type="entry name" value="Homeodomain-like"/>
    <property type="match status" value="1"/>
</dbReference>
<proteinExistence type="predicted"/>
<dbReference type="SMART" id="SM00389">
    <property type="entry name" value="HOX"/>
    <property type="match status" value="1"/>
</dbReference>
<feature type="domain" description="Homeobox" evidence="6">
    <location>
        <begin position="28"/>
        <end position="93"/>
    </location>
</feature>
<keyword evidence="2 4" id="KW-0371">Homeobox</keyword>
<organism evidence="7 8">
    <name type="scientific">Fistulifera solaris</name>
    <name type="common">Oleaginous diatom</name>
    <dbReference type="NCBI Taxonomy" id="1519565"/>
    <lineage>
        <taxon>Eukaryota</taxon>
        <taxon>Sar</taxon>
        <taxon>Stramenopiles</taxon>
        <taxon>Ochrophyta</taxon>
        <taxon>Bacillariophyta</taxon>
        <taxon>Bacillariophyceae</taxon>
        <taxon>Bacillariophycidae</taxon>
        <taxon>Naviculales</taxon>
        <taxon>Naviculaceae</taxon>
        <taxon>Fistulifera</taxon>
    </lineage>
</organism>
<keyword evidence="1 4" id="KW-0238">DNA-binding</keyword>
<evidence type="ECO:0000256" key="4">
    <source>
        <dbReference type="PROSITE-ProRule" id="PRU00108"/>
    </source>
</evidence>